<dbReference type="SUPFAM" id="SSF53254">
    <property type="entry name" value="Phosphoglycerate mutase-like"/>
    <property type="match status" value="1"/>
</dbReference>
<dbReference type="GO" id="GO:0003993">
    <property type="term" value="F:acid phosphatase activity"/>
    <property type="evidence" value="ECO:0007669"/>
    <property type="project" value="UniProtKB-EC"/>
</dbReference>
<comment type="similarity">
    <text evidence="2">Belongs to the histidine acid phosphatase family.</text>
</comment>
<accession>A0A8S1HSF9</accession>
<evidence type="ECO:0000256" key="2">
    <source>
        <dbReference type="ARBA" id="ARBA00005375"/>
    </source>
</evidence>
<gene>
    <name evidence="4" type="ORF">CAUJ_LOCUS14134</name>
</gene>
<evidence type="ECO:0000256" key="3">
    <source>
        <dbReference type="SAM" id="SignalP"/>
    </source>
</evidence>
<dbReference type="PANTHER" id="PTHR11567">
    <property type="entry name" value="ACID PHOSPHATASE-RELATED"/>
    <property type="match status" value="1"/>
</dbReference>
<proteinExistence type="inferred from homology"/>
<reference evidence="4" key="1">
    <citation type="submission" date="2020-10" db="EMBL/GenBank/DDBJ databases">
        <authorList>
            <person name="Kikuchi T."/>
        </authorList>
    </citation>
    <scope>NUCLEOTIDE SEQUENCE</scope>
    <source>
        <strain evidence="4">NKZ352</strain>
    </source>
</reference>
<dbReference type="PROSITE" id="PS00616">
    <property type="entry name" value="HIS_ACID_PHOSPHAT_1"/>
    <property type="match status" value="1"/>
</dbReference>
<dbReference type="InterPro" id="IPR050645">
    <property type="entry name" value="Histidine_acid_phosphatase"/>
</dbReference>
<dbReference type="InterPro" id="IPR029033">
    <property type="entry name" value="His_PPase_superfam"/>
</dbReference>
<dbReference type="Proteomes" id="UP000835052">
    <property type="component" value="Unassembled WGS sequence"/>
</dbReference>
<dbReference type="Gene3D" id="3.40.50.1240">
    <property type="entry name" value="Phosphoglycerate mutase-like"/>
    <property type="match status" value="1"/>
</dbReference>
<name>A0A8S1HSF9_9PELO</name>
<dbReference type="InterPro" id="IPR033379">
    <property type="entry name" value="Acid_Pase_AS"/>
</dbReference>
<evidence type="ECO:0000256" key="1">
    <source>
        <dbReference type="ARBA" id="ARBA00000032"/>
    </source>
</evidence>
<dbReference type="EMBL" id="CAJGYM010000118">
    <property type="protein sequence ID" value="CAD6198228.1"/>
    <property type="molecule type" value="Genomic_DNA"/>
</dbReference>
<organism evidence="4 5">
    <name type="scientific">Caenorhabditis auriculariae</name>
    <dbReference type="NCBI Taxonomy" id="2777116"/>
    <lineage>
        <taxon>Eukaryota</taxon>
        <taxon>Metazoa</taxon>
        <taxon>Ecdysozoa</taxon>
        <taxon>Nematoda</taxon>
        <taxon>Chromadorea</taxon>
        <taxon>Rhabditida</taxon>
        <taxon>Rhabditina</taxon>
        <taxon>Rhabditomorpha</taxon>
        <taxon>Rhabditoidea</taxon>
        <taxon>Rhabditidae</taxon>
        <taxon>Peloderinae</taxon>
        <taxon>Caenorhabditis</taxon>
    </lineage>
</organism>
<protein>
    <submittedName>
        <fullName evidence="4">Uncharacterized protein</fullName>
    </submittedName>
</protein>
<keyword evidence="5" id="KW-1185">Reference proteome</keyword>
<dbReference type="PANTHER" id="PTHR11567:SF172">
    <property type="entry name" value="ACID PHOSPHATASE FAMILY"/>
    <property type="match status" value="1"/>
</dbReference>
<feature type="chain" id="PRO_5035827963" evidence="3">
    <location>
        <begin position="22"/>
        <end position="407"/>
    </location>
</feature>
<dbReference type="CDD" id="cd07061">
    <property type="entry name" value="HP_HAP_like"/>
    <property type="match status" value="1"/>
</dbReference>
<feature type="signal peptide" evidence="3">
    <location>
        <begin position="1"/>
        <end position="21"/>
    </location>
</feature>
<evidence type="ECO:0000313" key="5">
    <source>
        <dbReference type="Proteomes" id="UP000835052"/>
    </source>
</evidence>
<dbReference type="AlphaFoldDB" id="A0A8S1HSF9"/>
<keyword evidence="3" id="KW-0732">Signal</keyword>
<comment type="catalytic activity">
    <reaction evidence="1">
        <text>a phosphate monoester + H2O = an alcohol + phosphate</text>
        <dbReference type="Rhea" id="RHEA:15017"/>
        <dbReference type="ChEBI" id="CHEBI:15377"/>
        <dbReference type="ChEBI" id="CHEBI:30879"/>
        <dbReference type="ChEBI" id="CHEBI:43474"/>
        <dbReference type="ChEBI" id="CHEBI:67140"/>
        <dbReference type="EC" id="3.1.3.2"/>
    </reaction>
</comment>
<dbReference type="Pfam" id="PF00328">
    <property type="entry name" value="His_Phos_2"/>
    <property type="match status" value="1"/>
</dbReference>
<comment type="caution">
    <text evidence="4">The sequence shown here is derived from an EMBL/GenBank/DDBJ whole genome shotgun (WGS) entry which is preliminary data.</text>
</comment>
<sequence length="407" mass="46709">MLRAALSILGVIYLASTAVQAQKANRTLIFANVLFRHGARAPSAQFTNASYAEKFPRGLGELSDQGIENSYKLGRFLGVRYVDSGFLNKKLICKEMYFRSVKLSRCLMTAAIVGSAMFEGHGKNLHVPVLTEETNENLLNYDMHSCVREKELLQEICPTYNSFDEHKSWPLFEDFVYNCLNISNPIFDKYPFKTIEAYINQFKNGIALPKVLADNYDTVMKTYTQVGHFITGTGMYHDPRKMRMKFGNLMMALMKNVKNRWSCYKNGKNCAHKLRRFVAYSTQDWILSGVMESLGVLNSTVTYTKYPEYNSMIIIEMYDNGGKPEIKMFYKKDEVITAENEMLDVTKLIRNCPKDQDYCPLEKFVSCCDDYLEYVPGASCLGQNSDVLEEGNSLKRKRRTKRYAGYE</sequence>
<evidence type="ECO:0000313" key="4">
    <source>
        <dbReference type="EMBL" id="CAD6198228.1"/>
    </source>
</evidence>
<dbReference type="InterPro" id="IPR000560">
    <property type="entry name" value="His_Pase_clade-2"/>
</dbReference>
<dbReference type="OrthoDB" id="10257284at2759"/>